<dbReference type="EMBL" id="KU963249">
    <property type="protein sequence ID" value="AMS02777.1"/>
    <property type="molecule type" value="Genomic_DNA"/>
</dbReference>
<dbReference type="GeneID" id="29126495"/>
<proteinExistence type="predicted"/>
<organism evidence="1 2">
    <name type="scientific">Gordonia phage Yeezy</name>
    <dbReference type="NCBI Taxonomy" id="1821565"/>
    <lineage>
        <taxon>Viruses</taxon>
        <taxon>Duplodnaviria</taxon>
        <taxon>Heunggongvirae</taxon>
        <taxon>Uroviricota</taxon>
        <taxon>Caudoviricetes</taxon>
        <taxon>Nymbaxtervirinae</taxon>
        <taxon>Baxterfoxvirus</taxon>
        <taxon>Baxterfoxvirus yeezy</taxon>
        <taxon>Baxtervirus yeezy</taxon>
    </lineage>
</organism>
<evidence type="ECO:0000313" key="2">
    <source>
        <dbReference type="Proteomes" id="UP000202604"/>
    </source>
</evidence>
<dbReference type="RefSeq" id="YP_009304361.1">
    <property type="nucleotide sequence ID" value="NC_031269.1"/>
</dbReference>
<name>A0A142K9J4_9CAUD</name>
<protein>
    <submittedName>
        <fullName evidence="1">Uncharacterized protein</fullName>
    </submittedName>
</protein>
<reference evidence="2" key="1">
    <citation type="submission" date="2016-03" db="EMBL/GenBank/DDBJ databases">
        <authorList>
            <person name="Ploux O."/>
        </authorList>
    </citation>
    <scope>NUCLEOTIDE SEQUENCE [LARGE SCALE GENOMIC DNA]</scope>
</reference>
<keyword evidence="2" id="KW-1185">Reference proteome</keyword>
<dbReference type="OrthoDB" id="31530at10239"/>
<accession>A0A142K9J4</accession>
<sequence>MPTFYTVDRLNTLSESLVIETQQSGAPTSLIPDQMSWHGQRYLSMDLLSQWCPDQGNGRSAMIELVWELVRQQIRTDAPSRFECMFGWRTLEAAQAFRGDDACAIYEIDCDRDATFKADMALLDVSGTIVDVSTRAAAYWMQIPSPLSRWEYLLRLPVTIGDAVD</sequence>
<dbReference type="Proteomes" id="UP000202604">
    <property type="component" value="Segment"/>
</dbReference>
<gene>
    <name evidence="1" type="primary">32</name>
    <name evidence="1" type="ORF">SEA_YEEZY_32</name>
</gene>
<dbReference type="SUPFAM" id="SSF56399">
    <property type="entry name" value="ADP-ribosylation"/>
    <property type="match status" value="1"/>
</dbReference>
<evidence type="ECO:0000313" key="1">
    <source>
        <dbReference type="EMBL" id="AMS02777.1"/>
    </source>
</evidence>
<dbReference type="KEGG" id="vg:29126495"/>